<accession>A0A7W9KIB0</accession>
<protein>
    <submittedName>
        <fullName evidence="3">Uncharacterized protein YndB with AHSA1/START domain</fullName>
    </submittedName>
</protein>
<comment type="similarity">
    <text evidence="1">Belongs to the AHA1 family.</text>
</comment>
<dbReference type="Proteomes" id="UP000585638">
    <property type="component" value="Unassembled WGS sequence"/>
</dbReference>
<comment type="caution">
    <text evidence="3">The sequence shown here is derived from an EMBL/GenBank/DDBJ whole genome shotgun (WGS) entry which is preliminary data.</text>
</comment>
<reference evidence="3 4" key="1">
    <citation type="submission" date="2020-08" db="EMBL/GenBank/DDBJ databases">
        <title>Sequencing the genomes of 1000 actinobacteria strains.</title>
        <authorList>
            <person name="Klenk H.-P."/>
        </authorList>
    </citation>
    <scope>NUCLEOTIDE SEQUENCE [LARGE SCALE GENOMIC DNA]</scope>
    <source>
        <strain evidence="3 4">DSM 43851</strain>
    </source>
</reference>
<sequence>MTEPSTQAPELVVERRINALPPTVFSFFTDRDRWLSWQGEEAEIDPRPGGVFRMNVREGNVASGRFVAVEPYHRIAFTWGWETPDTPVPPGSSTVDITLRPDGAGTVLTLTHRGLPLDLFQSHGIGWNHYMDRLVVRAEGGDPGPDEGAEE</sequence>
<name>A0A7W9KIB0_9PSEU</name>
<dbReference type="Pfam" id="PF08327">
    <property type="entry name" value="AHSA1"/>
    <property type="match status" value="1"/>
</dbReference>
<dbReference type="InterPro" id="IPR023393">
    <property type="entry name" value="START-like_dom_sf"/>
</dbReference>
<keyword evidence="4" id="KW-1185">Reference proteome</keyword>
<evidence type="ECO:0000313" key="4">
    <source>
        <dbReference type="Proteomes" id="UP000585638"/>
    </source>
</evidence>
<evidence type="ECO:0000313" key="3">
    <source>
        <dbReference type="EMBL" id="MBB5893132.1"/>
    </source>
</evidence>
<dbReference type="SUPFAM" id="SSF55961">
    <property type="entry name" value="Bet v1-like"/>
    <property type="match status" value="1"/>
</dbReference>
<dbReference type="RefSeq" id="WP_184864272.1">
    <property type="nucleotide sequence ID" value="NZ_BAAAWY010000022.1"/>
</dbReference>
<gene>
    <name evidence="3" type="ORF">BJ998_004328</name>
</gene>
<dbReference type="InterPro" id="IPR013538">
    <property type="entry name" value="ASHA1/2-like_C"/>
</dbReference>
<proteinExistence type="inferred from homology"/>
<feature type="domain" description="Activator of Hsp90 ATPase homologue 1/2-like C-terminal" evidence="2">
    <location>
        <begin position="21"/>
        <end position="136"/>
    </location>
</feature>
<evidence type="ECO:0000259" key="2">
    <source>
        <dbReference type="Pfam" id="PF08327"/>
    </source>
</evidence>
<evidence type="ECO:0000256" key="1">
    <source>
        <dbReference type="ARBA" id="ARBA00006817"/>
    </source>
</evidence>
<organism evidence="3 4">
    <name type="scientific">Kutzneria kofuensis</name>
    <dbReference type="NCBI Taxonomy" id="103725"/>
    <lineage>
        <taxon>Bacteria</taxon>
        <taxon>Bacillati</taxon>
        <taxon>Actinomycetota</taxon>
        <taxon>Actinomycetes</taxon>
        <taxon>Pseudonocardiales</taxon>
        <taxon>Pseudonocardiaceae</taxon>
        <taxon>Kutzneria</taxon>
    </lineage>
</organism>
<dbReference type="EMBL" id="JACHIR010000001">
    <property type="protein sequence ID" value="MBB5893132.1"/>
    <property type="molecule type" value="Genomic_DNA"/>
</dbReference>
<dbReference type="Gene3D" id="3.30.530.20">
    <property type="match status" value="1"/>
</dbReference>
<dbReference type="CDD" id="cd07814">
    <property type="entry name" value="SRPBCC_CalC_Aha1-like"/>
    <property type="match status" value="1"/>
</dbReference>
<dbReference type="AlphaFoldDB" id="A0A7W9KIB0"/>